<feature type="transmembrane region" description="Helical" evidence="1">
    <location>
        <begin position="20"/>
        <end position="36"/>
    </location>
</feature>
<protein>
    <recommendedName>
        <fullName evidence="4">Integral membrane protein</fullName>
    </recommendedName>
</protein>
<evidence type="ECO:0008006" key="4">
    <source>
        <dbReference type="Google" id="ProtNLM"/>
    </source>
</evidence>
<keyword evidence="1" id="KW-0812">Transmembrane</keyword>
<feature type="transmembrane region" description="Helical" evidence="1">
    <location>
        <begin position="74"/>
        <end position="99"/>
    </location>
</feature>
<feature type="transmembrane region" description="Helical" evidence="1">
    <location>
        <begin position="42"/>
        <end position="62"/>
    </location>
</feature>
<evidence type="ECO:0000313" key="3">
    <source>
        <dbReference type="Proteomes" id="UP000198797"/>
    </source>
</evidence>
<dbReference type="EMBL" id="FMCU01000037">
    <property type="protein sequence ID" value="SCF49717.1"/>
    <property type="molecule type" value="Genomic_DNA"/>
</dbReference>
<keyword evidence="1" id="KW-1133">Transmembrane helix</keyword>
<evidence type="ECO:0000313" key="2">
    <source>
        <dbReference type="EMBL" id="SCF49717.1"/>
    </source>
</evidence>
<keyword evidence="1" id="KW-0472">Membrane</keyword>
<reference evidence="3" key="1">
    <citation type="submission" date="2016-06" db="EMBL/GenBank/DDBJ databases">
        <authorList>
            <person name="Varghese N."/>
            <person name="Submissions Spin"/>
        </authorList>
    </citation>
    <scope>NUCLEOTIDE SEQUENCE [LARGE SCALE GENOMIC DNA]</scope>
    <source>
        <strain evidence="3">DSM 44100</strain>
    </source>
</reference>
<dbReference type="STRING" id="121616.GA0070216_13719"/>
<dbReference type="Proteomes" id="UP000198797">
    <property type="component" value="Unassembled WGS sequence"/>
</dbReference>
<dbReference type="RefSeq" id="WP_091254652.1">
    <property type="nucleotide sequence ID" value="NZ_FMCU01000037.1"/>
</dbReference>
<dbReference type="OrthoDB" id="4548241at2"/>
<accession>A0A1C5AX20</accession>
<gene>
    <name evidence="2" type="ORF">GA0070216_13719</name>
</gene>
<proteinExistence type="predicted"/>
<keyword evidence="3" id="KW-1185">Reference proteome</keyword>
<evidence type="ECO:0000256" key="1">
    <source>
        <dbReference type="SAM" id="Phobius"/>
    </source>
</evidence>
<dbReference type="AlphaFoldDB" id="A0A1C5AX20"/>
<sequence>MDAANPFETPRTFLAHRGEYLLGFAATTVLGVLHWHEIRWLPAVALFLHIDLIGYIPGAIAFRRSGDGHIPKIFYYLYNTMHSLLTQGLVVIAWCLIAGPEWALLAVPFHLFGDRGLFGNFLKPLNLPFEPHADPAYDRLLTALGYPPRSAATPALAPTATADVH</sequence>
<name>A0A1C5AX20_9ACTN</name>
<organism evidence="2 3">
    <name type="scientific">Micromonospora matsumotoense</name>
    <dbReference type="NCBI Taxonomy" id="121616"/>
    <lineage>
        <taxon>Bacteria</taxon>
        <taxon>Bacillati</taxon>
        <taxon>Actinomycetota</taxon>
        <taxon>Actinomycetes</taxon>
        <taxon>Micromonosporales</taxon>
        <taxon>Micromonosporaceae</taxon>
        <taxon>Micromonospora</taxon>
    </lineage>
</organism>